<feature type="compositionally biased region" description="Basic and acidic residues" evidence="1">
    <location>
        <begin position="9"/>
        <end position="24"/>
    </location>
</feature>
<keyword evidence="3" id="KW-1185">Reference proteome</keyword>
<comment type="caution">
    <text evidence="2">The sequence shown here is derived from an EMBL/GenBank/DDBJ whole genome shotgun (WGS) entry which is preliminary data.</text>
</comment>
<name>A0AAW1WH46_RUBAR</name>
<sequence>MSAGVVVSERAERTDEESSGREVQEGWCDGGSGLDSDDRERELHNWGGGARRLGLWHGGKIEENRSGELEQQEVAVAASTVRAVGTAARSWMVARPRRRRWLQGTGLKVEENRKHGAATTEL</sequence>
<reference evidence="2 3" key="1">
    <citation type="journal article" date="2023" name="G3 (Bethesda)">
        <title>A chromosome-length genome assembly and annotation of blackberry (Rubus argutus, cv. 'Hillquist').</title>
        <authorList>
            <person name="Bruna T."/>
            <person name="Aryal R."/>
            <person name="Dudchenko O."/>
            <person name="Sargent D.J."/>
            <person name="Mead D."/>
            <person name="Buti M."/>
            <person name="Cavallini A."/>
            <person name="Hytonen T."/>
            <person name="Andres J."/>
            <person name="Pham M."/>
            <person name="Weisz D."/>
            <person name="Mascagni F."/>
            <person name="Usai G."/>
            <person name="Natali L."/>
            <person name="Bassil N."/>
            <person name="Fernandez G.E."/>
            <person name="Lomsadze A."/>
            <person name="Armour M."/>
            <person name="Olukolu B."/>
            <person name="Poorten T."/>
            <person name="Britton C."/>
            <person name="Davik J."/>
            <person name="Ashrafi H."/>
            <person name="Aiden E.L."/>
            <person name="Borodovsky M."/>
            <person name="Worthington M."/>
        </authorList>
    </citation>
    <scope>NUCLEOTIDE SEQUENCE [LARGE SCALE GENOMIC DNA]</scope>
    <source>
        <strain evidence="2">PI 553951</strain>
    </source>
</reference>
<organism evidence="2 3">
    <name type="scientific">Rubus argutus</name>
    <name type="common">Southern blackberry</name>
    <dbReference type="NCBI Taxonomy" id="59490"/>
    <lineage>
        <taxon>Eukaryota</taxon>
        <taxon>Viridiplantae</taxon>
        <taxon>Streptophyta</taxon>
        <taxon>Embryophyta</taxon>
        <taxon>Tracheophyta</taxon>
        <taxon>Spermatophyta</taxon>
        <taxon>Magnoliopsida</taxon>
        <taxon>eudicotyledons</taxon>
        <taxon>Gunneridae</taxon>
        <taxon>Pentapetalae</taxon>
        <taxon>rosids</taxon>
        <taxon>fabids</taxon>
        <taxon>Rosales</taxon>
        <taxon>Rosaceae</taxon>
        <taxon>Rosoideae</taxon>
        <taxon>Rosoideae incertae sedis</taxon>
        <taxon>Rubus</taxon>
    </lineage>
</organism>
<gene>
    <name evidence="2" type="ORF">M0R45_031299</name>
</gene>
<evidence type="ECO:0000256" key="1">
    <source>
        <dbReference type="SAM" id="MobiDB-lite"/>
    </source>
</evidence>
<dbReference type="Proteomes" id="UP001457282">
    <property type="component" value="Unassembled WGS sequence"/>
</dbReference>
<dbReference type="EMBL" id="JBEDUW010000006">
    <property type="protein sequence ID" value="KAK9922859.1"/>
    <property type="molecule type" value="Genomic_DNA"/>
</dbReference>
<proteinExistence type="predicted"/>
<feature type="region of interest" description="Disordered" evidence="1">
    <location>
        <begin position="1"/>
        <end position="42"/>
    </location>
</feature>
<protein>
    <submittedName>
        <fullName evidence="2">Uncharacterized protein</fullName>
    </submittedName>
</protein>
<evidence type="ECO:0000313" key="2">
    <source>
        <dbReference type="EMBL" id="KAK9922859.1"/>
    </source>
</evidence>
<dbReference type="AlphaFoldDB" id="A0AAW1WH46"/>
<evidence type="ECO:0000313" key="3">
    <source>
        <dbReference type="Proteomes" id="UP001457282"/>
    </source>
</evidence>
<accession>A0AAW1WH46</accession>